<evidence type="ECO:0000313" key="1">
    <source>
        <dbReference type="EnsemblPlants" id="AVESA.00010b.r2.2DG0360890.1.CDS"/>
    </source>
</evidence>
<reference evidence="1" key="1">
    <citation type="submission" date="2021-05" db="EMBL/GenBank/DDBJ databases">
        <authorList>
            <person name="Scholz U."/>
            <person name="Mascher M."/>
            <person name="Fiebig A."/>
        </authorList>
    </citation>
    <scope>NUCLEOTIDE SEQUENCE [LARGE SCALE GENOMIC DNA]</scope>
</reference>
<organism evidence="1 2">
    <name type="scientific">Avena sativa</name>
    <name type="common">Oat</name>
    <dbReference type="NCBI Taxonomy" id="4498"/>
    <lineage>
        <taxon>Eukaryota</taxon>
        <taxon>Viridiplantae</taxon>
        <taxon>Streptophyta</taxon>
        <taxon>Embryophyta</taxon>
        <taxon>Tracheophyta</taxon>
        <taxon>Spermatophyta</taxon>
        <taxon>Magnoliopsida</taxon>
        <taxon>Liliopsida</taxon>
        <taxon>Poales</taxon>
        <taxon>Poaceae</taxon>
        <taxon>BOP clade</taxon>
        <taxon>Pooideae</taxon>
        <taxon>Poodae</taxon>
        <taxon>Poeae</taxon>
        <taxon>Poeae Chloroplast Group 1 (Aveneae type)</taxon>
        <taxon>Aveninae</taxon>
        <taxon>Avena</taxon>
    </lineage>
</organism>
<protein>
    <submittedName>
        <fullName evidence="1">Uncharacterized protein</fullName>
    </submittedName>
</protein>
<sequence>MTRIQDAAQARTSRPANQAHTLELVVADATFHRDVRAVRRPQRKDLYEVLGVSRAATIQEIKKAFQAMALKYHPDKNGDDPVASDMFLEVKFSYSILSDPNKRRQYDRSGFEAIESDRQKSELDLSNLNLASTMCVALLSKLGVPIKTTVPVTVLKEALNRSVKVFQLELGHSERSKVEKLSAHFYCVDITEQEAKSGLVCRVHSNDRSKFKLLYFTLEENGGLDLALQEDSVDTGEETSAGMYFLGFPVYRFEHNYSAAATKNSHTAFFKMLDSFQSCDINELNPGTHYFAVYGDNFLYPASYTIEIVCAQSLSAKKELQNVEAKILTKRAEYREVFAKLTEMKGGYTQDQEMQTVYINELLKKRNVIHASFITDNSSPKWSPNRHKAKSPSRGSKADEEKSPRKQKKAKDHQMDDYSSDTKTNAKKGWRSKLPFQPWKIGYKHS</sequence>
<dbReference type="Proteomes" id="UP001732700">
    <property type="component" value="Chromosome 2D"/>
</dbReference>
<evidence type="ECO:0000313" key="2">
    <source>
        <dbReference type="Proteomes" id="UP001732700"/>
    </source>
</evidence>
<keyword evidence="2" id="KW-1185">Reference proteome</keyword>
<reference evidence="1" key="2">
    <citation type="submission" date="2025-09" db="UniProtKB">
        <authorList>
            <consortium name="EnsemblPlants"/>
        </authorList>
    </citation>
    <scope>IDENTIFICATION</scope>
</reference>
<dbReference type="EnsemblPlants" id="AVESA.00010b.r2.2DG0360890.1">
    <property type="protein sequence ID" value="AVESA.00010b.r2.2DG0360890.1.CDS"/>
    <property type="gene ID" value="AVESA.00010b.r2.2DG0360890"/>
</dbReference>
<name>A0ACD5V217_AVESA</name>
<accession>A0ACD5V217</accession>
<proteinExistence type="predicted"/>